<dbReference type="PANTHER" id="PTHR43415:SF5">
    <property type="entry name" value="ACETYLTRANSFERASE"/>
    <property type="match status" value="1"/>
</dbReference>
<comment type="caution">
    <text evidence="2">The sequence shown here is derived from an EMBL/GenBank/DDBJ whole genome shotgun (WGS) entry which is preliminary data.</text>
</comment>
<protein>
    <submittedName>
        <fullName evidence="2">GNAT family N-acetyltransferase</fullName>
        <ecNumber evidence="2">2.3.-.-</ecNumber>
    </submittedName>
</protein>
<sequence length="170" mass="20123">MIRLEPFDRTDFQQLIDWIDSAAFMMQWGGRTFSYPLTEAQLERYLHSDSLIYRVVHEEHDEVIGHINLTIDRINQSGRIGKVLVGQRQWQGQGIGHMMIQKILHIAFEQFKLHRVSLGVFDFNLPAIACYEKAGFVKEGLLREARKVDQEFWNLWEMSMLETEWLANRR</sequence>
<dbReference type="EMBL" id="JBHSAM010000036">
    <property type="protein sequence ID" value="MFC4103409.1"/>
    <property type="molecule type" value="Genomic_DNA"/>
</dbReference>
<evidence type="ECO:0000313" key="2">
    <source>
        <dbReference type="EMBL" id="MFC4103409.1"/>
    </source>
</evidence>
<dbReference type="InterPro" id="IPR000182">
    <property type="entry name" value="GNAT_dom"/>
</dbReference>
<name>A0ABV8KBP1_9BACL</name>
<dbReference type="Pfam" id="PF00583">
    <property type="entry name" value="Acetyltransf_1"/>
    <property type="match status" value="1"/>
</dbReference>
<gene>
    <name evidence="2" type="ORF">ACFOZ8_27715</name>
</gene>
<dbReference type="PANTHER" id="PTHR43415">
    <property type="entry name" value="SPERMIDINE N(1)-ACETYLTRANSFERASE"/>
    <property type="match status" value="1"/>
</dbReference>
<dbReference type="Proteomes" id="UP001595715">
    <property type="component" value="Unassembled WGS sequence"/>
</dbReference>
<dbReference type="RefSeq" id="WP_377722007.1">
    <property type="nucleotide sequence ID" value="NZ_JBHSAM010000036.1"/>
</dbReference>
<keyword evidence="2" id="KW-0808">Transferase</keyword>
<feature type="domain" description="N-acetyltransferase" evidence="1">
    <location>
        <begin position="2"/>
        <end position="159"/>
    </location>
</feature>
<dbReference type="InterPro" id="IPR016181">
    <property type="entry name" value="Acyl_CoA_acyltransferase"/>
</dbReference>
<dbReference type="SUPFAM" id="SSF55729">
    <property type="entry name" value="Acyl-CoA N-acyltransferases (Nat)"/>
    <property type="match status" value="1"/>
</dbReference>
<dbReference type="EC" id="2.3.-.-" evidence="2"/>
<evidence type="ECO:0000313" key="3">
    <source>
        <dbReference type="Proteomes" id="UP001595715"/>
    </source>
</evidence>
<organism evidence="2 3">
    <name type="scientific">Paenibacillus xanthanilyticus</name>
    <dbReference type="NCBI Taxonomy" id="1783531"/>
    <lineage>
        <taxon>Bacteria</taxon>
        <taxon>Bacillati</taxon>
        <taxon>Bacillota</taxon>
        <taxon>Bacilli</taxon>
        <taxon>Bacillales</taxon>
        <taxon>Paenibacillaceae</taxon>
        <taxon>Paenibacillus</taxon>
    </lineage>
</organism>
<evidence type="ECO:0000259" key="1">
    <source>
        <dbReference type="PROSITE" id="PS51186"/>
    </source>
</evidence>
<keyword evidence="2" id="KW-0012">Acyltransferase</keyword>
<dbReference type="GO" id="GO:0016746">
    <property type="term" value="F:acyltransferase activity"/>
    <property type="evidence" value="ECO:0007669"/>
    <property type="project" value="UniProtKB-KW"/>
</dbReference>
<reference evidence="3" key="1">
    <citation type="journal article" date="2019" name="Int. J. Syst. Evol. Microbiol.">
        <title>The Global Catalogue of Microorganisms (GCM) 10K type strain sequencing project: providing services to taxonomists for standard genome sequencing and annotation.</title>
        <authorList>
            <consortium name="The Broad Institute Genomics Platform"/>
            <consortium name="The Broad Institute Genome Sequencing Center for Infectious Disease"/>
            <person name="Wu L."/>
            <person name="Ma J."/>
        </authorList>
    </citation>
    <scope>NUCLEOTIDE SEQUENCE [LARGE SCALE GENOMIC DNA]</scope>
    <source>
        <strain evidence="3">IBRC-M 10987</strain>
    </source>
</reference>
<keyword evidence="3" id="KW-1185">Reference proteome</keyword>
<dbReference type="CDD" id="cd04301">
    <property type="entry name" value="NAT_SF"/>
    <property type="match status" value="1"/>
</dbReference>
<dbReference type="PROSITE" id="PS51186">
    <property type="entry name" value="GNAT"/>
    <property type="match status" value="1"/>
</dbReference>
<accession>A0ABV8KBP1</accession>
<dbReference type="Gene3D" id="3.40.630.30">
    <property type="match status" value="1"/>
</dbReference>
<proteinExistence type="predicted"/>